<evidence type="ECO:0000256" key="1">
    <source>
        <dbReference type="ARBA" id="ARBA00022988"/>
    </source>
</evidence>
<dbReference type="Proteomes" id="UP000730739">
    <property type="component" value="Unassembled WGS sequence"/>
</dbReference>
<sequence length="239" mass="24741">MAPAAIIMGTAAITTTMAEHADTQALVRLVTWLSPAFPVGSFSYSGGLEQAVHDGLVANAGDLRLWLDTLMRRGALWNDALLLAESYRSHDDAQRLKAAAELAEALAGSRERHMETMLLGEAFIAAAGYWPHPVLQVLGATAAYPVAVGAVAGAHRTGMVAALAAFLNASASNTISVAIRCGVFGQRDGIGVLAGLEAAISEVAALASAGSLDDLGSAAIIADIASLRHETLHSRLFRS</sequence>
<comment type="subunit">
    <text evidence="3">UreD, UreF and UreG form a complex that acts as a GTP-hydrolysis-dependent molecular chaperone, activating the urease apoprotein by helping to assemble the nickel containing metallocenter of UreC. The UreE protein probably delivers the nickel.</text>
</comment>
<gene>
    <name evidence="3" type="primary">ureF</name>
    <name evidence="4" type="ORF">J2Z31_003175</name>
</gene>
<dbReference type="PIRSF" id="PIRSF009467">
    <property type="entry name" value="Ureas_acces_UreF"/>
    <property type="match status" value="1"/>
</dbReference>
<keyword evidence="1 3" id="KW-0996">Nickel insertion</keyword>
<dbReference type="HAMAP" id="MF_01385">
    <property type="entry name" value="UreF"/>
    <property type="match status" value="1"/>
</dbReference>
<keyword evidence="3" id="KW-0963">Cytoplasm</keyword>
<comment type="function">
    <text evidence="3">Required for maturation of urease via the functional incorporation of the urease nickel metallocenter.</text>
</comment>
<dbReference type="PANTHER" id="PTHR33620:SF1">
    <property type="entry name" value="UREASE ACCESSORY PROTEIN F"/>
    <property type="match status" value="1"/>
</dbReference>
<comment type="caution">
    <text evidence="4">The sequence shown here is derived from an EMBL/GenBank/DDBJ whole genome shotgun (WGS) entry which is preliminary data.</text>
</comment>
<dbReference type="InterPro" id="IPR002639">
    <property type="entry name" value="UreF"/>
</dbReference>
<reference evidence="4 5" key="1">
    <citation type="submission" date="2021-03" db="EMBL/GenBank/DDBJ databases">
        <title>Genomic Encyclopedia of Type Strains, Phase IV (KMG-IV): sequencing the most valuable type-strain genomes for metagenomic binning, comparative biology and taxonomic classification.</title>
        <authorList>
            <person name="Goeker M."/>
        </authorList>
    </citation>
    <scope>NUCLEOTIDE SEQUENCE [LARGE SCALE GENOMIC DNA]</scope>
    <source>
        <strain evidence="4 5">DSM 13372</strain>
    </source>
</reference>
<organism evidence="4 5">
    <name type="scientific">Sinorhizobium kostiense</name>
    <dbReference type="NCBI Taxonomy" id="76747"/>
    <lineage>
        <taxon>Bacteria</taxon>
        <taxon>Pseudomonadati</taxon>
        <taxon>Pseudomonadota</taxon>
        <taxon>Alphaproteobacteria</taxon>
        <taxon>Hyphomicrobiales</taxon>
        <taxon>Rhizobiaceae</taxon>
        <taxon>Sinorhizobium/Ensifer group</taxon>
        <taxon>Sinorhizobium</taxon>
    </lineage>
</organism>
<proteinExistence type="inferred from homology"/>
<comment type="subcellular location">
    <subcellularLocation>
        <location evidence="3">Cytoplasm</location>
    </subcellularLocation>
</comment>
<evidence type="ECO:0000313" key="5">
    <source>
        <dbReference type="Proteomes" id="UP000730739"/>
    </source>
</evidence>
<comment type="similarity">
    <text evidence="3">Belongs to the UreF family.</text>
</comment>
<dbReference type="Pfam" id="PF01730">
    <property type="entry name" value="UreF"/>
    <property type="match status" value="1"/>
</dbReference>
<keyword evidence="2 3" id="KW-0143">Chaperone</keyword>
<evidence type="ECO:0000256" key="3">
    <source>
        <dbReference type="HAMAP-Rule" id="MF_01385"/>
    </source>
</evidence>
<name>A0ABS4R164_9HYPH</name>
<dbReference type="PANTHER" id="PTHR33620">
    <property type="entry name" value="UREASE ACCESSORY PROTEIN F"/>
    <property type="match status" value="1"/>
</dbReference>
<evidence type="ECO:0000256" key="2">
    <source>
        <dbReference type="ARBA" id="ARBA00023186"/>
    </source>
</evidence>
<protein>
    <recommendedName>
        <fullName evidence="3">Urease accessory protein UreF</fullName>
    </recommendedName>
</protein>
<dbReference type="EMBL" id="JAGILA010000004">
    <property type="protein sequence ID" value="MBP2236661.1"/>
    <property type="molecule type" value="Genomic_DNA"/>
</dbReference>
<accession>A0ABS4R164</accession>
<dbReference type="Gene3D" id="1.10.4190.10">
    <property type="entry name" value="Urease accessory protein UreF"/>
    <property type="match status" value="1"/>
</dbReference>
<keyword evidence="5" id="KW-1185">Reference proteome</keyword>
<evidence type="ECO:0000313" key="4">
    <source>
        <dbReference type="EMBL" id="MBP2236661.1"/>
    </source>
</evidence>
<dbReference type="InterPro" id="IPR038277">
    <property type="entry name" value="UreF_sf"/>
</dbReference>